<sequence>MERRLAIHRPIQKPPISLQLLLFQFARASDEVVQFDQGLFAVDWNRHMPGANTRSRGTPKLRSSPGLRKKKIPHLISPLEATDAPEEVGDEVDVDTDVKFTVPGYRYRTHDPSTGISLYGTGEGTYPVSAFLSMGIPVYYLTTNFILDTHQQIRHEVRVLDAFIKDFWRKYPEQETHAVIVRTPHHKGRRPSQGAHITAKIYSRDSWLGRPGAAVTVHVYSVDENPRKGYSGFRIIYRSARTGLLALSEMENRLHLAAANCLFHFMDVTTLAPASELARKRAIDSLPPFGANFVMSEDNVASLVLASITANTDIDPLLKPWLYRLNPHLRRSLEDFEAFVKNRRKSVKLEQSSLGVQAIDKDVQSFQILRMDFDRHKYENGLAKRTLYDRITKVEQHVTDNSNPFAEGALWRQVQKLQQRLTSHISSSTSWRQEGVAEAKKLQKLKTDFEEQKKDFNSSRIELWDKISAIGSHATDNSLELSQTSLSDRVDKLEKRFEALARDNTASSRHVLNGANVPMIHTGILERLFALEDEMRKLKNANEMPSLDDHPPISPPPEHVQQPQTIEQEKDSSELATAFQTLSDAVLSRFEPSDISNSQDNESSSQAGDGTLDDETATSPAHSAPAQSDSGLDALISASENQRKRRRSRSSSPFRLDYSSAQGKDTRVSETLRNRESPAAPIGKASKKAVPHSLDTRDYTDWNPMHPD</sequence>
<evidence type="ECO:0000313" key="3">
    <source>
        <dbReference type="Proteomes" id="UP000799772"/>
    </source>
</evidence>
<evidence type="ECO:0000256" key="1">
    <source>
        <dbReference type="SAM" id="MobiDB-lite"/>
    </source>
</evidence>
<dbReference type="OrthoDB" id="10690948at2759"/>
<comment type="caution">
    <text evidence="2">The sequence shown here is derived from an EMBL/GenBank/DDBJ whole genome shotgun (WGS) entry which is preliminary data.</text>
</comment>
<feature type="region of interest" description="Disordered" evidence="1">
    <location>
        <begin position="542"/>
        <end position="574"/>
    </location>
</feature>
<accession>A0A9P4ID46</accession>
<dbReference type="AlphaFoldDB" id="A0A9P4ID46"/>
<protein>
    <submittedName>
        <fullName evidence="2">Uncharacterized protein</fullName>
    </submittedName>
</protein>
<name>A0A9P4ID46_9PEZI</name>
<feature type="compositionally biased region" description="Polar residues" evidence="1">
    <location>
        <begin position="617"/>
        <end position="630"/>
    </location>
</feature>
<organism evidence="2 3">
    <name type="scientific">Rhizodiscina lignyota</name>
    <dbReference type="NCBI Taxonomy" id="1504668"/>
    <lineage>
        <taxon>Eukaryota</taxon>
        <taxon>Fungi</taxon>
        <taxon>Dikarya</taxon>
        <taxon>Ascomycota</taxon>
        <taxon>Pezizomycotina</taxon>
        <taxon>Dothideomycetes</taxon>
        <taxon>Pleosporomycetidae</taxon>
        <taxon>Aulographales</taxon>
        <taxon>Rhizodiscinaceae</taxon>
        <taxon>Rhizodiscina</taxon>
    </lineage>
</organism>
<feature type="compositionally biased region" description="Polar residues" evidence="1">
    <location>
        <begin position="594"/>
        <end position="608"/>
    </location>
</feature>
<feature type="compositionally biased region" description="Basic and acidic residues" evidence="1">
    <location>
        <begin position="664"/>
        <end position="676"/>
    </location>
</feature>
<gene>
    <name evidence="2" type="ORF">NA57DRAFT_58061</name>
</gene>
<feature type="region of interest" description="Disordered" evidence="1">
    <location>
        <begin position="592"/>
        <end position="708"/>
    </location>
</feature>
<proteinExistence type="predicted"/>
<keyword evidence="3" id="KW-1185">Reference proteome</keyword>
<reference evidence="2" key="1">
    <citation type="journal article" date="2020" name="Stud. Mycol.">
        <title>101 Dothideomycetes genomes: a test case for predicting lifestyles and emergence of pathogens.</title>
        <authorList>
            <person name="Haridas S."/>
            <person name="Albert R."/>
            <person name="Binder M."/>
            <person name="Bloem J."/>
            <person name="Labutti K."/>
            <person name="Salamov A."/>
            <person name="Andreopoulos B."/>
            <person name="Baker S."/>
            <person name="Barry K."/>
            <person name="Bills G."/>
            <person name="Bluhm B."/>
            <person name="Cannon C."/>
            <person name="Castanera R."/>
            <person name="Culley D."/>
            <person name="Daum C."/>
            <person name="Ezra D."/>
            <person name="Gonzalez J."/>
            <person name="Henrissat B."/>
            <person name="Kuo A."/>
            <person name="Liang C."/>
            <person name="Lipzen A."/>
            <person name="Lutzoni F."/>
            <person name="Magnuson J."/>
            <person name="Mondo S."/>
            <person name="Nolan M."/>
            <person name="Ohm R."/>
            <person name="Pangilinan J."/>
            <person name="Park H.-J."/>
            <person name="Ramirez L."/>
            <person name="Alfaro M."/>
            <person name="Sun H."/>
            <person name="Tritt A."/>
            <person name="Yoshinaga Y."/>
            <person name="Zwiers L.-H."/>
            <person name="Turgeon B."/>
            <person name="Goodwin S."/>
            <person name="Spatafora J."/>
            <person name="Crous P."/>
            <person name="Grigoriev I."/>
        </authorList>
    </citation>
    <scope>NUCLEOTIDE SEQUENCE</scope>
    <source>
        <strain evidence="2">CBS 133067</strain>
    </source>
</reference>
<dbReference type="Proteomes" id="UP000799772">
    <property type="component" value="Unassembled WGS sequence"/>
</dbReference>
<dbReference type="EMBL" id="ML978128">
    <property type="protein sequence ID" value="KAF2097477.1"/>
    <property type="molecule type" value="Genomic_DNA"/>
</dbReference>
<evidence type="ECO:0000313" key="2">
    <source>
        <dbReference type="EMBL" id="KAF2097477.1"/>
    </source>
</evidence>